<proteinExistence type="predicted"/>
<comment type="caution">
    <text evidence="1">The sequence shown here is derived from an EMBL/GenBank/DDBJ whole genome shotgun (WGS) entry which is preliminary data.</text>
</comment>
<dbReference type="RefSeq" id="WP_381259228.1">
    <property type="nucleotide sequence ID" value="NZ_JBHTBI010000032.1"/>
</dbReference>
<dbReference type="Proteomes" id="UP001596957">
    <property type="component" value="Unassembled WGS sequence"/>
</dbReference>
<accession>A0ABW2VS19</accession>
<organism evidence="1 2">
    <name type="scientific">Streptomyces lutosisoli</name>
    <dbReference type="NCBI Taxonomy" id="2665721"/>
    <lineage>
        <taxon>Bacteria</taxon>
        <taxon>Bacillati</taxon>
        <taxon>Actinomycetota</taxon>
        <taxon>Actinomycetes</taxon>
        <taxon>Kitasatosporales</taxon>
        <taxon>Streptomycetaceae</taxon>
        <taxon>Streptomyces</taxon>
    </lineage>
</organism>
<reference evidence="2" key="1">
    <citation type="journal article" date="2019" name="Int. J. Syst. Evol. Microbiol.">
        <title>The Global Catalogue of Microorganisms (GCM) 10K type strain sequencing project: providing services to taxonomists for standard genome sequencing and annotation.</title>
        <authorList>
            <consortium name="The Broad Institute Genomics Platform"/>
            <consortium name="The Broad Institute Genome Sequencing Center for Infectious Disease"/>
            <person name="Wu L."/>
            <person name="Ma J."/>
        </authorList>
    </citation>
    <scope>NUCLEOTIDE SEQUENCE [LARGE SCALE GENOMIC DNA]</scope>
    <source>
        <strain evidence="2">CGMCC 4.7198</strain>
    </source>
</reference>
<protein>
    <submittedName>
        <fullName evidence="1">Uncharacterized protein</fullName>
    </submittedName>
</protein>
<evidence type="ECO:0000313" key="2">
    <source>
        <dbReference type="Proteomes" id="UP001596957"/>
    </source>
</evidence>
<dbReference type="EMBL" id="JBHTEC010000001">
    <property type="protein sequence ID" value="MFD0287346.1"/>
    <property type="molecule type" value="Genomic_DNA"/>
</dbReference>
<gene>
    <name evidence="1" type="ORF">ACFQZP_37865</name>
</gene>
<evidence type="ECO:0000313" key="1">
    <source>
        <dbReference type="EMBL" id="MFD0287346.1"/>
    </source>
</evidence>
<name>A0ABW2VS19_9ACTN</name>
<sequence>MPSERKAQGARIRAQCLGNAQRPLPRTETMVEIIDIKMPGVGPRKAEAGQKLGGRLPQHRLVVDPVVMQKRGPGLVELDE</sequence>
<keyword evidence="2" id="KW-1185">Reference proteome</keyword>